<feature type="compositionally biased region" description="Acidic residues" evidence="1">
    <location>
        <begin position="131"/>
        <end position="148"/>
    </location>
</feature>
<feature type="compositionally biased region" description="Low complexity" evidence="1">
    <location>
        <begin position="460"/>
        <end position="480"/>
    </location>
</feature>
<name>A0A979FRP0_HYAAZ</name>
<dbReference type="InterPro" id="IPR033228">
    <property type="entry name" value="SZT2"/>
</dbReference>
<dbReference type="KEGG" id="hazt:108674881"/>
<feature type="region of interest" description="Disordered" evidence="1">
    <location>
        <begin position="460"/>
        <end position="488"/>
    </location>
</feature>
<feature type="region of interest" description="Disordered" evidence="1">
    <location>
        <begin position="1344"/>
        <end position="1373"/>
    </location>
</feature>
<feature type="compositionally biased region" description="Low complexity" evidence="1">
    <location>
        <begin position="1350"/>
        <end position="1361"/>
    </location>
</feature>
<feature type="region of interest" description="Disordered" evidence="1">
    <location>
        <begin position="978"/>
        <end position="998"/>
    </location>
</feature>
<feature type="non-terminal residue" evidence="3">
    <location>
        <position position="1"/>
    </location>
</feature>
<feature type="region of interest" description="Disordered" evidence="1">
    <location>
        <begin position="1"/>
        <end position="22"/>
    </location>
</feature>
<dbReference type="PANTHER" id="PTHR14918:SF3">
    <property type="entry name" value="KICSTOR COMPLEX PROTEIN SZT2"/>
    <property type="match status" value="1"/>
</dbReference>
<feature type="compositionally biased region" description="Basic and acidic residues" evidence="1">
    <location>
        <begin position="1362"/>
        <end position="1371"/>
    </location>
</feature>
<feature type="compositionally biased region" description="Low complexity" evidence="1">
    <location>
        <begin position="9"/>
        <end position="20"/>
    </location>
</feature>
<evidence type="ECO:0000313" key="2">
    <source>
        <dbReference type="Proteomes" id="UP000694843"/>
    </source>
</evidence>
<dbReference type="Proteomes" id="UP000694843">
    <property type="component" value="Unplaced"/>
</dbReference>
<protein>
    <submittedName>
        <fullName evidence="3">Uncharacterized protein LOC108674881</fullName>
    </submittedName>
</protein>
<keyword evidence="2" id="KW-1185">Reference proteome</keyword>
<organism evidence="2 3">
    <name type="scientific">Hyalella azteca</name>
    <name type="common">Amphipod</name>
    <dbReference type="NCBI Taxonomy" id="294128"/>
    <lineage>
        <taxon>Eukaryota</taxon>
        <taxon>Metazoa</taxon>
        <taxon>Ecdysozoa</taxon>
        <taxon>Arthropoda</taxon>
        <taxon>Crustacea</taxon>
        <taxon>Multicrustacea</taxon>
        <taxon>Malacostraca</taxon>
        <taxon>Eumalacostraca</taxon>
        <taxon>Peracarida</taxon>
        <taxon>Amphipoda</taxon>
        <taxon>Senticaudata</taxon>
        <taxon>Talitrida</taxon>
        <taxon>Talitroidea</taxon>
        <taxon>Hyalellidae</taxon>
        <taxon>Hyalella</taxon>
    </lineage>
</organism>
<feature type="region of interest" description="Disordered" evidence="1">
    <location>
        <begin position="673"/>
        <end position="699"/>
    </location>
</feature>
<feature type="compositionally biased region" description="Polar residues" evidence="1">
    <location>
        <begin position="261"/>
        <end position="271"/>
    </location>
</feature>
<dbReference type="GeneID" id="108674881"/>
<evidence type="ECO:0000256" key="1">
    <source>
        <dbReference type="SAM" id="MobiDB-lite"/>
    </source>
</evidence>
<feature type="region of interest" description="Disordered" evidence="1">
    <location>
        <begin position="242"/>
        <end position="299"/>
    </location>
</feature>
<feature type="compositionally biased region" description="Low complexity" evidence="1">
    <location>
        <begin position="279"/>
        <end position="288"/>
    </location>
</feature>
<dbReference type="OrthoDB" id="6382730at2759"/>
<feature type="region of interest" description="Disordered" evidence="1">
    <location>
        <begin position="1006"/>
        <end position="1025"/>
    </location>
</feature>
<dbReference type="RefSeq" id="XP_047739288.1">
    <property type="nucleotide sequence ID" value="XM_047883332.1"/>
</dbReference>
<reference evidence="3" key="1">
    <citation type="submission" date="2025-08" db="UniProtKB">
        <authorList>
            <consortium name="RefSeq"/>
        </authorList>
    </citation>
    <scope>IDENTIFICATION</scope>
    <source>
        <tissue evidence="3">Whole organism</tissue>
    </source>
</reference>
<feature type="compositionally biased region" description="Polar residues" evidence="1">
    <location>
        <begin position="687"/>
        <end position="697"/>
    </location>
</feature>
<feature type="region of interest" description="Disordered" evidence="1">
    <location>
        <begin position="118"/>
        <end position="148"/>
    </location>
</feature>
<accession>A0A979FRP0</accession>
<proteinExistence type="predicted"/>
<dbReference type="PANTHER" id="PTHR14918">
    <property type="entry name" value="KICSTOR COMPLEX PROTEIN SZT2"/>
    <property type="match status" value="1"/>
</dbReference>
<gene>
    <name evidence="3" type="primary">LOC108674881</name>
</gene>
<feature type="region of interest" description="Disordered" evidence="1">
    <location>
        <begin position="940"/>
        <end position="962"/>
    </location>
</feature>
<dbReference type="GO" id="GO:0005777">
    <property type="term" value="C:peroxisome"/>
    <property type="evidence" value="ECO:0007669"/>
    <property type="project" value="InterPro"/>
</dbReference>
<sequence>DERSAGDPLSSTSRGRLLSGPPASLALQRRYSLLPSSRIAPQHPRRGSVATTTAAIGNTKLPYSGLLESRRASTPCVLPEMRREHISRGRIGHPAEGVTRDDAAVVSLRHVMATSSNPASSYVTSCAGPADQDDEDSQLDEGDETEEDEAIAVEREMLEVLSQRELDVQYARVVVPWLQFGASIAVPSVTTFCYALPNSGSVSAFLDELQRWLSVHSQDSPLSCYQRTSLSELRSQVTKGIRRRIHSRLDHRPSQKRSTLHDNTALNNRPSQESRRAQSKTAAKSGSASKRRQSETTEKICNHRVTMRFALDVCEQEARLHRDRPIQEYTYLFVPNYTPSKQEFRCTTEVCPRQELTHECLLFARSPANSITDADAPTSALDGHRTSQLFHPMFMPVKHHTEHNMTAPTTCTSIIPSTATSTIQAPNFVRSSSPVRTRACHPCYSASPAVPPRLHLLTQQQSLHQSLPSVSTSSSHDTSVTAGGNSNLRARRDSAVAVTTIAPTSSATGISTSDVIVRSNLAITSPSGVVTRALSPGSSNPVSSAAGNEAGKSSAQSDVSGPNSSRASGGNAEAKYRHESSSTTASTVTEVTPEVISGSLILPRHTLLAAFVEKNNVCVLLYNWSRDSAVRLHDHMTLALQWTTARHALLSSIALQKLGFFVDQPFCRSSETDDNIPMSGSRLAKIPTQSESASESTAVLHRSRNKMYGVDVTKKEASTSGLTLSCNSAITSPSKVPENPFLNNVQLLERLIKQPAPGKDLTASVMQQQKMTRVGGPSMQPPLKFASQQQQLKFLHRQRFGSQQQQQQQLLKKKMKREVPASTSYMASSYGASFMYKGRPSVPLYGPERTTSPSDPLKTHGAQLIAQAAANSDRDEVRMRLGEVMVCASSTAANSLPVLDDKTLSLVLRHATLYHFIYSPLLFLPRWRDLVAATRDHALTPADKPLPKTPVLDRHRQESSPSLRQSLLELRRGSVTSLTPNPLVSSRAPLPQCTSSSTAAYTTTSAADPLNISGRRRHPTGSSGDDRWHQVLCTSLLKEYIQYLQSHGFKTLPKHSSLQSHHDKTYSGSRGSDDLPSSTFLMLSLRDSSCAIILKLFFQEPFFCASLYTLDKSKLRRRPGVMPQQFAMNQFLSKVENVRVLLHLHSFAHDFHLRTLGGYLAQRQLIFNRGYHLSAFLANFTHYYKKAANFARNMIYSGGVSIPNTGVSPEQLYNYLLSKEKQYHMAVMRMVPTNTDDSQDMHETEYVLVHVHTCYTRQLPNYPKLAEEYEAILLVARDTSKMRGASHEEEFTSSCGTTTATQDRVMAPLQQELDAQEANAVNDDQTLFLKFYLILTSKRELYPSHEQHNTSSTRRSSATLRRTSDRMDEHQTAASVAAASPNAAVTPAWEGVCLCVCLFVCVCICAPVQPTLDAVSSDGRAVSPSAGRHSAIRGSGGLPQTEVVQPARILREETVNYLGYYSPYEVTMEQMLLTQAREAVTRIKSVFTLAKIHCRRDILWKRLTSPHTEDDRQKGSGVNRSGGSGVTFSEVEELLRLVEVQPVEEVDPRLSAFVRQPLRWHQELVKMLHHKYQHNVRNVTSSDGNEEHVAVMSPNCPDAIIVISTNLRMPCNTRFRCVRKELKSEVPPPSDARIDTFFSAFINICCFYLWSFKL</sequence>
<feature type="region of interest" description="Disordered" evidence="1">
    <location>
        <begin position="1053"/>
        <end position="1074"/>
    </location>
</feature>
<evidence type="ECO:0000313" key="3">
    <source>
        <dbReference type="RefSeq" id="XP_047739288.1"/>
    </source>
</evidence>
<feature type="compositionally biased region" description="Polar residues" evidence="1">
    <location>
        <begin position="536"/>
        <end position="568"/>
    </location>
</feature>
<feature type="region of interest" description="Disordered" evidence="1">
    <location>
        <begin position="529"/>
        <end position="589"/>
    </location>
</feature>